<gene>
    <name evidence="1" type="ORF">ACFVZC_00460</name>
</gene>
<dbReference type="InterPro" id="IPR029074">
    <property type="entry name" value="Imm49"/>
</dbReference>
<dbReference type="Pfam" id="PF15575">
    <property type="entry name" value="Imm49"/>
    <property type="match status" value="1"/>
</dbReference>
<protein>
    <submittedName>
        <fullName evidence="1">Immunity 49 family protein</fullName>
    </submittedName>
</protein>
<accession>A0ABW6PY82</accession>
<organism evidence="1 2">
    <name type="scientific">Streptomyces marokkonensis</name>
    <dbReference type="NCBI Taxonomy" id="324855"/>
    <lineage>
        <taxon>Bacteria</taxon>
        <taxon>Bacillati</taxon>
        <taxon>Actinomycetota</taxon>
        <taxon>Actinomycetes</taxon>
        <taxon>Kitasatosporales</taxon>
        <taxon>Streptomycetaceae</taxon>
        <taxon>Streptomyces</taxon>
    </lineage>
</organism>
<evidence type="ECO:0000313" key="1">
    <source>
        <dbReference type="EMBL" id="MFF1271894.1"/>
    </source>
</evidence>
<comment type="caution">
    <text evidence="1">The sequence shown here is derived from an EMBL/GenBank/DDBJ whole genome shotgun (WGS) entry which is preliminary data.</text>
</comment>
<evidence type="ECO:0000313" key="2">
    <source>
        <dbReference type="Proteomes" id="UP001601627"/>
    </source>
</evidence>
<dbReference type="Proteomes" id="UP001601627">
    <property type="component" value="Unassembled WGS sequence"/>
</dbReference>
<dbReference type="EMBL" id="JBHVZQ010000001">
    <property type="protein sequence ID" value="MFF1271894.1"/>
    <property type="molecule type" value="Genomic_DNA"/>
</dbReference>
<name>A0ABW6PY82_9ACTN</name>
<proteinExistence type="predicted"/>
<keyword evidence="2" id="KW-1185">Reference proteome</keyword>
<dbReference type="RefSeq" id="WP_388232032.1">
    <property type="nucleotide sequence ID" value="NZ_JBHVZQ010000001.1"/>
</dbReference>
<reference evidence="1 2" key="1">
    <citation type="submission" date="2024-09" db="EMBL/GenBank/DDBJ databases">
        <title>The Natural Products Discovery Center: Release of the First 8490 Sequenced Strains for Exploring Actinobacteria Biosynthetic Diversity.</title>
        <authorList>
            <person name="Kalkreuter E."/>
            <person name="Kautsar S.A."/>
            <person name="Yang D."/>
            <person name="Bader C.D."/>
            <person name="Teijaro C.N."/>
            <person name="Fluegel L."/>
            <person name="Davis C.M."/>
            <person name="Simpson J.R."/>
            <person name="Lauterbach L."/>
            <person name="Steele A.D."/>
            <person name="Gui C."/>
            <person name="Meng S."/>
            <person name="Li G."/>
            <person name="Viehrig K."/>
            <person name="Ye F."/>
            <person name="Su P."/>
            <person name="Kiefer A.F."/>
            <person name="Nichols A."/>
            <person name="Cepeda A.J."/>
            <person name="Yan W."/>
            <person name="Fan B."/>
            <person name="Jiang Y."/>
            <person name="Adhikari A."/>
            <person name="Zheng C.-J."/>
            <person name="Schuster L."/>
            <person name="Cowan T.M."/>
            <person name="Smanski M.J."/>
            <person name="Chevrette M.G."/>
            <person name="De Carvalho L.P.S."/>
            <person name="Shen B."/>
        </authorList>
    </citation>
    <scope>NUCLEOTIDE SEQUENCE [LARGE SCALE GENOMIC DNA]</scope>
    <source>
        <strain evidence="1 2">NPDC058328</strain>
    </source>
</reference>
<sequence length="307" mass="33621">MTIMHVARHEIGGRSAEQALTDIERRTFGHWHTLQYDCYSDARLQAMRDDLLDHVAARSVADPHLGAAPSVVLDTAAECALGRLDLGCFPGGDQEIRFPLIGESISSEDTDFEAVVEHAATAGDWLDAFALCLISGLMWEQGRVIGLMLRSDHASAIRDGLPHSKLRSVSDPGELAEMETLACYLTRASGHLPRDWPAVPLCMPEVDERLDGALLLGRLGALTPDQRLLRVLLEDNQPAFERALADRLVRHRESTPADAPPRSLLPHRTIALAALAVQVHGWDLRVRSGYLPEVLLRAPADAPAVVR</sequence>